<keyword evidence="4 6" id="KW-0408">Iron</keyword>
<dbReference type="OrthoDB" id="1470350at2759"/>
<dbReference type="SUPFAM" id="SSF48264">
    <property type="entry name" value="Cytochrome P450"/>
    <property type="match status" value="1"/>
</dbReference>
<accession>A0A9P9DY57</accession>
<feature type="binding site" description="axial binding residue" evidence="6">
    <location>
        <position position="388"/>
    </location>
    <ligand>
        <name>heme</name>
        <dbReference type="ChEBI" id="CHEBI:30413"/>
    </ligand>
    <ligandPart>
        <name>Fe</name>
        <dbReference type="ChEBI" id="CHEBI:18248"/>
    </ligandPart>
</feature>
<comment type="caution">
    <text evidence="7">The sequence shown here is derived from an EMBL/GenBank/DDBJ whole genome shotgun (WGS) entry which is preliminary data.</text>
</comment>
<evidence type="ECO:0000313" key="8">
    <source>
        <dbReference type="Proteomes" id="UP000738349"/>
    </source>
</evidence>
<evidence type="ECO:0000256" key="6">
    <source>
        <dbReference type="PIRSR" id="PIRSR602401-1"/>
    </source>
</evidence>
<evidence type="ECO:0000256" key="2">
    <source>
        <dbReference type="ARBA" id="ARBA00022723"/>
    </source>
</evidence>
<dbReference type="PANTHER" id="PTHR46300:SF2">
    <property type="entry name" value="CYTOCHROME P450 MONOOXYGENASE ALNH-RELATED"/>
    <property type="match status" value="1"/>
</dbReference>
<evidence type="ECO:0000256" key="4">
    <source>
        <dbReference type="ARBA" id="ARBA00023004"/>
    </source>
</evidence>
<gene>
    <name evidence="7" type="ORF">EDB81DRAFT_662222</name>
</gene>
<keyword evidence="5" id="KW-0503">Monooxygenase</keyword>
<evidence type="ECO:0000256" key="3">
    <source>
        <dbReference type="ARBA" id="ARBA00023002"/>
    </source>
</evidence>
<evidence type="ECO:0000313" key="7">
    <source>
        <dbReference type="EMBL" id="KAH7127341.1"/>
    </source>
</evidence>
<organism evidence="7 8">
    <name type="scientific">Dactylonectria macrodidyma</name>
    <dbReference type="NCBI Taxonomy" id="307937"/>
    <lineage>
        <taxon>Eukaryota</taxon>
        <taxon>Fungi</taxon>
        <taxon>Dikarya</taxon>
        <taxon>Ascomycota</taxon>
        <taxon>Pezizomycotina</taxon>
        <taxon>Sordariomycetes</taxon>
        <taxon>Hypocreomycetidae</taxon>
        <taxon>Hypocreales</taxon>
        <taxon>Nectriaceae</taxon>
        <taxon>Dactylonectria</taxon>
    </lineage>
</organism>
<keyword evidence="2 6" id="KW-0479">Metal-binding</keyword>
<dbReference type="PRINTS" id="PR00463">
    <property type="entry name" value="EP450I"/>
</dbReference>
<dbReference type="PRINTS" id="PR00385">
    <property type="entry name" value="P450"/>
</dbReference>
<comment type="cofactor">
    <cofactor evidence="6">
        <name>heme</name>
        <dbReference type="ChEBI" id="CHEBI:30413"/>
    </cofactor>
</comment>
<evidence type="ECO:0000256" key="1">
    <source>
        <dbReference type="ARBA" id="ARBA00010617"/>
    </source>
</evidence>
<dbReference type="Gene3D" id="1.10.630.10">
    <property type="entry name" value="Cytochrome P450"/>
    <property type="match status" value="1"/>
</dbReference>
<keyword evidence="6" id="KW-0349">Heme</keyword>
<protein>
    <submittedName>
        <fullName evidence="7">Cytochrome P450</fullName>
    </submittedName>
</protein>
<dbReference type="Proteomes" id="UP000738349">
    <property type="component" value="Unassembled WGS sequence"/>
</dbReference>
<proteinExistence type="inferred from homology"/>
<dbReference type="EMBL" id="JAGMUV010000019">
    <property type="protein sequence ID" value="KAH7127341.1"/>
    <property type="molecule type" value="Genomic_DNA"/>
</dbReference>
<dbReference type="GO" id="GO:0016705">
    <property type="term" value="F:oxidoreductase activity, acting on paired donors, with incorporation or reduction of molecular oxygen"/>
    <property type="evidence" value="ECO:0007669"/>
    <property type="project" value="InterPro"/>
</dbReference>
<sequence length="495" mass="56465">MWFKQLSEQYGPIFSVWKGTNLQIVLNTPTLIKELLDKRGVKYSSRPPMWVMHNYIFEGISIVSTAYGDVWRKQRKVFNSLVGPATVHRFLPYQDFESKQYVVDMLDSPEKFFFHAERFGASILTSTTYGVRIHSLEHESAQPLVYMGNWLESRLTPAQFADDRWPILQWLPRPLAPWRAAYDQDRVTLKAIAKAWWNPVKRSVETATDSPCFASRFYKSYQEDGWTEEQAALVALGLLLAGSGTTASIQNFLVLGCVTNPEAVKKAHEELDRVVGDSRLPTLEDETSLPYIRAMIKETMRWRPFSNQGSFYHATSKDDWYGQYFIPTGTTIIANAFSVHHDEAKYPDPDRFHPDRYINYPLSAQEYVKIPNAEDRDHFAYGAGRRICVGMPLAEASLFLLTSRLLWGFNIEPAKNASGEDVCPDTLGYAPGIFAKPNPFPAKVSPRSEKRSELMRAEFAKTPKLAQSLSEKFDAGAMRELERVSANLRDSLSRR</sequence>
<keyword evidence="3" id="KW-0560">Oxidoreductase</keyword>
<comment type="similarity">
    <text evidence="1">Belongs to the cytochrome P450 family.</text>
</comment>
<dbReference type="InterPro" id="IPR001128">
    <property type="entry name" value="Cyt_P450"/>
</dbReference>
<dbReference type="GO" id="GO:0005506">
    <property type="term" value="F:iron ion binding"/>
    <property type="evidence" value="ECO:0007669"/>
    <property type="project" value="InterPro"/>
</dbReference>
<dbReference type="CDD" id="cd11065">
    <property type="entry name" value="CYP64-like"/>
    <property type="match status" value="1"/>
</dbReference>
<dbReference type="AlphaFoldDB" id="A0A9P9DY57"/>
<dbReference type="InterPro" id="IPR050364">
    <property type="entry name" value="Cytochrome_P450_fung"/>
</dbReference>
<dbReference type="GO" id="GO:0004497">
    <property type="term" value="F:monooxygenase activity"/>
    <property type="evidence" value="ECO:0007669"/>
    <property type="project" value="UniProtKB-KW"/>
</dbReference>
<dbReference type="PANTHER" id="PTHR46300">
    <property type="entry name" value="P450, PUTATIVE (EUROFUNG)-RELATED-RELATED"/>
    <property type="match status" value="1"/>
</dbReference>
<dbReference type="Pfam" id="PF00067">
    <property type="entry name" value="p450"/>
    <property type="match status" value="1"/>
</dbReference>
<reference evidence="7" key="1">
    <citation type="journal article" date="2021" name="Nat. Commun.">
        <title>Genetic determinants of endophytism in the Arabidopsis root mycobiome.</title>
        <authorList>
            <person name="Mesny F."/>
            <person name="Miyauchi S."/>
            <person name="Thiergart T."/>
            <person name="Pickel B."/>
            <person name="Atanasova L."/>
            <person name="Karlsson M."/>
            <person name="Huettel B."/>
            <person name="Barry K.W."/>
            <person name="Haridas S."/>
            <person name="Chen C."/>
            <person name="Bauer D."/>
            <person name="Andreopoulos W."/>
            <person name="Pangilinan J."/>
            <person name="LaButti K."/>
            <person name="Riley R."/>
            <person name="Lipzen A."/>
            <person name="Clum A."/>
            <person name="Drula E."/>
            <person name="Henrissat B."/>
            <person name="Kohler A."/>
            <person name="Grigoriev I.V."/>
            <person name="Martin F.M."/>
            <person name="Hacquard S."/>
        </authorList>
    </citation>
    <scope>NUCLEOTIDE SEQUENCE</scope>
    <source>
        <strain evidence="7">MPI-CAGE-AT-0147</strain>
    </source>
</reference>
<evidence type="ECO:0000256" key="5">
    <source>
        <dbReference type="ARBA" id="ARBA00023033"/>
    </source>
</evidence>
<name>A0A9P9DY57_9HYPO</name>
<dbReference type="GO" id="GO:0020037">
    <property type="term" value="F:heme binding"/>
    <property type="evidence" value="ECO:0007669"/>
    <property type="project" value="InterPro"/>
</dbReference>
<keyword evidence="8" id="KW-1185">Reference proteome</keyword>
<dbReference type="InterPro" id="IPR002401">
    <property type="entry name" value="Cyt_P450_E_grp-I"/>
</dbReference>
<dbReference type="InterPro" id="IPR036396">
    <property type="entry name" value="Cyt_P450_sf"/>
</dbReference>